<organism evidence="3 4">
    <name type="scientific">Clostridium algifaecis</name>
    <dbReference type="NCBI Taxonomy" id="1472040"/>
    <lineage>
        <taxon>Bacteria</taxon>
        <taxon>Bacillati</taxon>
        <taxon>Bacillota</taxon>
        <taxon>Clostridia</taxon>
        <taxon>Eubacteriales</taxon>
        <taxon>Clostridiaceae</taxon>
        <taxon>Clostridium</taxon>
    </lineage>
</organism>
<dbReference type="Proteomes" id="UP001519307">
    <property type="component" value="Unassembled WGS sequence"/>
</dbReference>
<evidence type="ECO:0000313" key="3">
    <source>
        <dbReference type="EMBL" id="MBP2032167.1"/>
    </source>
</evidence>
<reference evidence="3 4" key="1">
    <citation type="submission" date="2021-03" db="EMBL/GenBank/DDBJ databases">
        <title>Genomic Encyclopedia of Type Strains, Phase IV (KMG-IV): sequencing the most valuable type-strain genomes for metagenomic binning, comparative biology and taxonomic classification.</title>
        <authorList>
            <person name="Goeker M."/>
        </authorList>
    </citation>
    <scope>NUCLEOTIDE SEQUENCE [LARGE SCALE GENOMIC DNA]</scope>
    <source>
        <strain evidence="3 4">DSM 28783</strain>
    </source>
</reference>
<feature type="coiled-coil region" evidence="2">
    <location>
        <begin position="278"/>
        <end position="325"/>
    </location>
</feature>
<evidence type="ECO:0000256" key="2">
    <source>
        <dbReference type="SAM" id="Coils"/>
    </source>
</evidence>
<accession>A0ABS4KQ48</accession>
<comment type="caution">
    <text evidence="3">The sequence shown here is derived from an EMBL/GenBank/DDBJ whole genome shotgun (WGS) entry which is preliminary data.</text>
</comment>
<gene>
    <name evidence="3" type="ORF">J2Z42_000832</name>
</gene>
<protein>
    <recommendedName>
        <fullName evidence="5">ISLre2 family transposase</fullName>
    </recommendedName>
</protein>
<dbReference type="InterPro" id="IPR009620">
    <property type="entry name" value="UPF0236"/>
</dbReference>
<evidence type="ECO:0008006" key="5">
    <source>
        <dbReference type="Google" id="ProtNLM"/>
    </source>
</evidence>
<name>A0ABS4KQ48_9CLOT</name>
<dbReference type="NCBIfam" id="NF033529">
    <property type="entry name" value="transpos_ISLre2"/>
    <property type="match status" value="1"/>
</dbReference>
<dbReference type="EMBL" id="JAGGLM010000003">
    <property type="protein sequence ID" value="MBP2032167.1"/>
    <property type="molecule type" value="Genomic_DNA"/>
</dbReference>
<dbReference type="Pfam" id="PF06782">
    <property type="entry name" value="UPF0236"/>
    <property type="match status" value="1"/>
</dbReference>
<evidence type="ECO:0000256" key="1">
    <source>
        <dbReference type="ARBA" id="ARBA00006539"/>
    </source>
</evidence>
<sequence>MNNIILNHDRVNFNEIEKVVFGIVCEAGLSIVKGLMENLDEELFNSRDKKKYRYKFKTQKTIQTVMGDLTFQRRYYIDKHTREGICLLDNILDLDTIGRTSLNLVERIIDNAVDNSYRESARKIENTTVTKVSHQTIKNKVDFVGTAIEKLENVRVEKYLNNELKGEKESKILFEEKDGVFLRIQGKKHKQELKLAKVYEGWRKYNESYHTVGTCYYAGYEGTEAFDSIINSGIAEVYNEDGIQYIILNGDGASWISAETENSLNKIYQLDLFHIYQKANRKIKNKEARKKIKKLLKKKKYAETIEKLKEFIDKETDEKAKEELKEVFNYYNNNFDALIRYQDKKDIFLPQPPDGIEFKGLGTMESSIRNVLVLRMKNNGTAWSISGANHMSKLLCLKHSGDLHEQLKKILKNSKVVDFIDINKMIIDKLNESKRTISDEVKILLKQQKKPTKYNENIQSSILYGQGKVTRMQQILKGLSTFDFMSKIL</sequence>
<comment type="similarity">
    <text evidence="1">Belongs to the UPF0236 family.</text>
</comment>
<dbReference type="RefSeq" id="WP_209701097.1">
    <property type="nucleotide sequence ID" value="NZ_JAGGLM010000003.1"/>
</dbReference>
<keyword evidence="4" id="KW-1185">Reference proteome</keyword>
<evidence type="ECO:0000313" key="4">
    <source>
        <dbReference type="Proteomes" id="UP001519307"/>
    </source>
</evidence>
<proteinExistence type="inferred from homology"/>
<keyword evidence="2" id="KW-0175">Coiled coil</keyword>